<accession>A0AAV8YVJ4</accession>
<dbReference type="Proteomes" id="UP001162162">
    <property type="component" value="Unassembled WGS sequence"/>
</dbReference>
<evidence type="ECO:0000313" key="2">
    <source>
        <dbReference type="EMBL" id="KAJ8954687.1"/>
    </source>
</evidence>
<feature type="chain" id="PRO_5043608700" description="Ecdysteroid UDP-glucosyltransferase" evidence="1">
    <location>
        <begin position="24"/>
        <end position="103"/>
    </location>
</feature>
<evidence type="ECO:0000256" key="1">
    <source>
        <dbReference type="SAM" id="SignalP"/>
    </source>
</evidence>
<protein>
    <recommendedName>
        <fullName evidence="4">Ecdysteroid UDP-glucosyltransferase</fullName>
    </recommendedName>
</protein>
<organism evidence="2 3">
    <name type="scientific">Aromia moschata</name>
    <dbReference type="NCBI Taxonomy" id="1265417"/>
    <lineage>
        <taxon>Eukaryota</taxon>
        <taxon>Metazoa</taxon>
        <taxon>Ecdysozoa</taxon>
        <taxon>Arthropoda</taxon>
        <taxon>Hexapoda</taxon>
        <taxon>Insecta</taxon>
        <taxon>Pterygota</taxon>
        <taxon>Neoptera</taxon>
        <taxon>Endopterygota</taxon>
        <taxon>Coleoptera</taxon>
        <taxon>Polyphaga</taxon>
        <taxon>Cucujiformia</taxon>
        <taxon>Chrysomeloidea</taxon>
        <taxon>Cerambycidae</taxon>
        <taxon>Cerambycinae</taxon>
        <taxon>Callichromatini</taxon>
        <taxon>Aromia</taxon>
    </lineage>
</organism>
<feature type="signal peptide" evidence="1">
    <location>
        <begin position="1"/>
        <end position="23"/>
    </location>
</feature>
<name>A0AAV8YVJ4_9CUCU</name>
<proteinExistence type="predicted"/>
<comment type="caution">
    <text evidence="2">The sequence shown here is derived from an EMBL/GenBank/DDBJ whole genome shotgun (WGS) entry which is preliminary data.</text>
</comment>
<gene>
    <name evidence="2" type="ORF">NQ318_011379</name>
</gene>
<dbReference type="EMBL" id="JAPWTK010000045">
    <property type="protein sequence ID" value="KAJ8954687.1"/>
    <property type="molecule type" value="Genomic_DNA"/>
</dbReference>
<sequence>MRNKYVLRVILLIAVSACTPARCARILGVFPFAARSHYILGNALMRGLAEAGHDVTMISPHEEKNPPQNGSYRDVVLTGFVEDFNDLLKEFNLFEQKQQTIFF</sequence>
<dbReference type="AlphaFoldDB" id="A0AAV8YVJ4"/>
<dbReference type="SUPFAM" id="SSF53756">
    <property type="entry name" value="UDP-Glycosyltransferase/glycogen phosphorylase"/>
    <property type="match status" value="1"/>
</dbReference>
<keyword evidence="3" id="KW-1185">Reference proteome</keyword>
<evidence type="ECO:0000313" key="3">
    <source>
        <dbReference type="Proteomes" id="UP001162162"/>
    </source>
</evidence>
<keyword evidence="1" id="KW-0732">Signal</keyword>
<reference evidence="2" key="1">
    <citation type="journal article" date="2023" name="Insect Mol. Biol.">
        <title>Genome sequencing provides insights into the evolution of gene families encoding plant cell wall-degrading enzymes in longhorned beetles.</title>
        <authorList>
            <person name="Shin N.R."/>
            <person name="Okamura Y."/>
            <person name="Kirsch R."/>
            <person name="Pauchet Y."/>
        </authorList>
    </citation>
    <scope>NUCLEOTIDE SEQUENCE</scope>
    <source>
        <strain evidence="2">AMC_N1</strain>
    </source>
</reference>
<evidence type="ECO:0008006" key="4">
    <source>
        <dbReference type="Google" id="ProtNLM"/>
    </source>
</evidence>